<dbReference type="STRING" id="1307761.L21SP2_0450"/>
<dbReference type="HAMAP" id="MF_00479">
    <property type="entry name" value="RsxG_RnfG"/>
    <property type="match status" value="1"/>
</dbReference>
<dbReference type="GO" id="GO:0005886">
    <property type="term" value="C:plasma membrane"/>
    <property type="evidence" value="ECO:0007669"/>
    <property type="project" value="UniProtKB-SubCell"/>
</dbReference>
<keyword evidence="4 6" id="KW-0288">FMN</keyword>
<protein>
    <recommendedName>
        <fullName evidence="6">Ion-translocating oxidoreductase complex subunit G</fullName>
        <ecNumber evidence="6">7.-.-.-</ecNumber>
    </recommendedName>
    <alternativeName>
        <fullName evidence="6">Rnf electron transport complex subunit G</fullName>
    </alternativeName>
</protein>
<keyword evidence="9" id="KW-1185">Reference proteome</keyword>
<evidence type="ECO:0000256" key="4">
    <source>
        <dbReference type="ARBA" id="ARBA00022643"/>
    </source>
</evidence>
<gene>
    <name evidence="6" type="primary">rnfG</name>
    <name evidence="8" type="ORF">L21SP2_0450</name>
</gene>
<dbReference type="InterPro" id="IPR007329">
    <property type="entry name" value="FMN-bd"/>
</dbReference>
<comment type="cofactor">
    <cofactor evidence="6">
        <name>FMN</name>
        <dbReference type="ChEBI" id="CHEBI:58210"/>
    </cofactor>
</comment>
<dbReference type="Pfam" id="PF04205">
    <property type="entry name" value="FMN_bind"/>
    <property type="match status" value="1"/>
</dbReference>
<dbReference type="KEGG" id="slr:L21SP2_0450"/>
<dbReference type="PANTHER" id="PTHR36118">
    <property type="entry name" value="ION-TRANSLOCATING OXIDOREDUCTASE COMPLEX SUBUNIT G"/>
    <property type="match status" value="1"/>
</dbReference>
<proteinExistence type="inferred from homology"/>
<dbReference type="PIRSF" id="PIRSF006091">
    <property type="entry name" value="E_trnsport_RnfG"/>
    <property type="match status" value="1"/>
</dbReference>
<accession>V5WDM3</accession>
<feature type="modified residue" description="FMN phosphoryl threonine" evidence="6">
    <location>
        <position position="180"/>
    </location>
</feature>
<feature type="domain" description="FMN-binding" evidence="7">
    <location>
        <begin position="100"/>
        <end position="197"/>
    </location>
</feature>
<evidence type="ECO:0000256" key="2">
    <source>
        <dbReference type="ARBA" id="ARBA00022553"/>
    </source>
</evidence>
<keyword evidence="1 6" id="KW-0813">Transport</keyword>
<comment type="subcellular location">
    <subcellularLocation>
        <location evidence="6">Cell membrane</location>
        <topology evidence="6">Single-pass membrane protein</topology>
    </subcellularLocation>
</comment>
<dbReference type="OrthoDB" id="9811080at2"/>
<keyword evidence="5 6" id="KW-0249">Electron transport</keyword>
<dbReference type="AlphaFoldDB" id="V5WDM3"/>
<dbReference type="eggNOG" id="COG4659">
    <property type="taxonomic scope" value="Bacteria"/>
</dbReference>
<comment type="similarity">
    <text evidence="6">Belongs to the RnfG family.</text>
</comment>
<keyword evidence="3 6" id="KW-0285">Flavoprotein</keyword>
<evidence type="ECO:0000313" key="9">
    <source>
        <dbReference type="Proteomes" id="UP000018680"/>
    </source>
</evidence>
<evidence type="ECO:0000256" key="1">
    <source>
        <dbReference type="ARBA" id="ARBA00022448"/>
    </source>
</evidence>
<dbReference type="SMART" id="SM00900">
    <property type="entry name" value="FMN_bind"/>
    <property type="match status" value="1"/>
</dbReference>
<reference evidence="8 9" key="1">
    <citation type="journal article" date="2015" name="Stand. Genomic Sci.">
        <title>Complete genome sequence and description of Salinispira pacifica gen. nov., sp. nov., a novel spirochaete isolated form a hypersaline microbial mat.</title>
        <authorList>
            <person name="Ben Hania W."/>
            <person name="Joseph M."/>
            <person name="Schumann P."/>
            <person name="Bunk B."/>
            <person name="Fiebig A."/>
            <person name="Sproer C."/>
            <person name="Klenk H.P."/>
            <person name="Fardeau M.L."/>
            <person name="Spring S."/>
        </authorList>
    </citation>
    <scope>NUCLEOTIDE SEQUENCE [LARGE SCALE GENOMIC DNA]</scope>
    <source>
        <strain evidence="8 9">L21-RPul-D2</strain>
    </source>
</reference>
<evidence type="ECO:0000256" key="5">
    <source>
        <dbReference type="ARBA" id="ARBA00022982"/>
    </source>
</evidence>
<keyword evidence="6" id="KW-1278">Translocase</keyword>
<dbReference type="InterPro" id="IPR010209">
    <property type="entry name" value="Ion_transpt_RnfG/RsxG"/>
</dbReference>
<dbReference type="NCBIfam" id="TIGR01947">
    <property type="entry name" value="rnfG"/>
    <property type="match status" value="1"/>
</dbReference>
<evidence type="ECO:0000313" key="8">
    <source>
        <dbReference type="EMBL" id="AHC13882.1"/>
    </source>
</evidence>
<dbReference type="PATRIC" id="fig|1307761.3.peg.450"/>
<dbReference type="PANTHER" id="PTHR36118:SF1">
    <property type="entry name" value="ION-TRANSLOCATING OXIDOREDUCTASE COMPLEX SUBUNIT G"/>
    <property type="match status" value="1"/>
</dbReference>
<dbReference type="EMBL" id="CP006939">
    <property type="protein sequence ID" value="AHC13882.1"/>
    <property type="molecule type" value="Genomic_DNA"/>
</dbReference>
<keyword evidence="6" id="KW-0812">Transmembrane</keyword>
<name>V5WDM3_9SPIO</name>
<dbReference type="Proteomes" id="UP000018680">
    <property type="component" value="Chromosome"/>
</dbReference>
<evidence type="ECO:0000259" key="7">
    <source>
        <dbReference type="SMART" id="SM00900"/>
    </source>
</evidence>
<keyword evidence="6" id="KW-1003">Cell membrane</keyword>
<evidence type="ECO:0000256" key="3">
    <source>
        <dbReference type="ARBA" id="ARBA00022630"/>
    </source>
</evidence>
<dbReference type="EC" id="7.-.-.-" evidence="6"/>
<comment type="subunit">
    <text evidence="6">The complex is composed of six subunits: RnfA, RnfB, RnfC, RnfD, RnfE and RnfG.</text>
</comment>
<keyword evidence="6" id="KW-1133">Transmembrane helix</keyword>
<organism evidence="8 9">
    <name type="scientific">Salinispira pacifica</name>
    <dbReference type="NCBI Taxonomy" id="1307761"/>
    <lineage>
        <taxon>Bacteria</taxon>
        <taxon>Pseudomonadati</taxon>
        <taxon>Spirochaetota</taxon>
        <taxon>Spirochaetia</taxon>
        <taxon>Spirochaetales</taxon>
        <taxon>Spirochaetaceae</taxon>
        <taxon>Salinispira</taxon>
    </lineage>
</organism>
<sequence length="205" mass="21533">MSSAAKKAKKIESSFVNMVVVLLLIALISAGILAATYEYTKEDIAGHQLAKQIAAIDAVLPEYDNNILEDQRQIDGMSVFPAYSGGSLVGVAVLGFSDRAFSGEMEVMAGFSPDGTLLNATAVRHAETPGLGSKVNDERFASQFTSIDMTAADLSGDGNNSGGLAVRKDGGEIDSITAATISSRAYCHAVNTAWNSARQFFGGRE</sequence>
<dbReference type="GO" id="GO:0010181">
    <property type="term" value="F:FMN binding"/>
    <property type="evidence" value="ECO:0007669"/>
    <property type="project" value="InterPro"/>
</dbReference>
<evidence type="ECO:0000256" key="6">
    <source>
        <dbReference type="HAMAP-Rule" id="MF_00479"/>
    </source>
</evidence>
<dbReference type="GO" id="GO:0009055">
    <property type="term" value="F:electron transfer activity"/>
    <property type="evidence" value="ECO:0007669"/>
    <property type="project" value="InterPro"/>
</dbReference>
<keyword evidence="6" id="KW-0472">Membrane</keyword>
<dbReference type="HOGENOM" id="CLU_077882_1_1_12"/>
<comment type="function">
    <text evidence="6">Part of a membrane-bound complex that couples electron transfer with translocation of ions across the membrane.</text>
</comment>
<dbReference type="GO" id="GO:0022900">
    <property type="term" value="P:electron transport chain"/>
    <property type="evidence" value="ECO:0007669"/>
    <property type="project" value="UniProtKB-UniRule"/>
</dbReference>
<keyword evidence="2 6" id="KW-0597">Phosphoprotein</keyword>
<dbReference type="RefSeq" id="WP_024266814.1">
    <property type="nucleotide sequence ID" value="NC_023035.1"/>
</dbReference>